<dbReference type="GO" id="GO:0003887">
    <property type="term" value="F:DNA-directed DNA polymerase activity"/>
    <property type="evidence" value="ECO:0007669"/>
    <property type="project" value="UniProtKB-KW"/>
</dbReference>
<dbReference type="GO" id="GO:0006297">
    <property type="term" value="P:nucleotide-excision repair, DNA gap filling"/>
    <property type="evidence" value="ECO:0007669"/>
    <property type="project" value="TreeGrafter"/>
</dbReference>
<keyword evidence="4" id="KW-0239">DNA-directed DNA polymerase</keyword>
<dbReference type="AlphaFoldDB" id="A0A3P7LQP6"/>
<dbReference type="InterPro" id="IPR050240">
    <property type="entry name" value="DNA_pol_type-B"/>
</dbReference>
<evidence type="ECO:0000259" key="7">
    <source>
        <dbReference type="Pfam" id="PF00136"/>
    </source>
</evidence>
<dbReference type="EC" id="2.7.7.7" evidence="1"/>
<dbReference type="InterPro" id="IPR043502">
    <property type="entry name" value="DNA/RNA_pol_sf"/>
</dbReference>
<keyword evidence="3" id="KW-0548">Nucleotidyltransferase</keyword>
<dbReference type="Pfam" id="PF00136">
    <property type="entry name" value="DNA_pol_B"/>
    <property type="match status" value="1"/>
</dbReference>
<sequence length="109" mass="12351">MIDLTKKLVEEKYTIENGYKHNAMVIYGDTDSVMCKFGVPTVAEAMDLGREAAEYISSQFPKPIRLEFEKVAFLLIQQPRFTSLVFFPLVSRLLLFCVYPGSSPHLSLA</sequence>
<name>A0A3P7LQP6_DIBLA</name>
<dbReference type="GO" id="GO:0006287">
    <property type="term" value="P:base-excision repair, gap-filling"/>
    <property type="evidence" value="ECO:0007669"/>
    <property type="project" value="TreeGrafter"/>
</dbReference>
<evidence type="ECO:0000256" key="5">
    <source>
        <dbReference type="ARBA" id="ARBA00023125"/>
    </source>
</evidence>
<dbReference type="GO" id="GO:0008296">
    <property type="term" value="F:3'-5'-DNA exonuclease activity"/>
    <property type="evidence" value="ECO:0007669"/>
    <property type="project" value="TreeGrafter"/>
</dbReference>
<dbReference type="PANTHER" id="PTHR10322">
    <property type="entry name" value="DNA POLYMERASE CATALYTIC SUBUNIT"/>
    <property type="match status" value="1"/>
</dbReference>
<reference evidence="8 9" key="1">
    <citation type="submission" date="2018-11" db="EMBL/GenBank/DDBJ databases">
        <authorList>
            <consortium name="Pathogen Informatics"/>
        </authorList>
    </citation>
    <scope>NUCLEOTIDE SEQUENCE [LARGE SCALE GENOMIC DNA]</scope>
</reference>
<dbReference type="InterPro" id="IPR006134">
    <property type="entry name" value="DNA-dir_DNA_pol_B_multi_dom"/>
</dbReference>
<dbReference type="InterPro" id="IPR017964">
    <property type="entry name" value="DNA-dir_DNA_pol_B_CS"/>
</dbReference>
<dbReference type="Gene3D" id="3.90.1600.10">
    <property type="entry name" value="Palm domain of DNA polymerase"/>
    <property type="match status" value="1"/>
</dbReference>
<dbReference type="SUPFAM" id="SSF56672">
    <property type="entry name" value="DNA/RNA polymerases"/>
    <property type="match status" value="1"/>
</dbReference>
<dbReference type="OrthoDB" id="2414538at2759"/>
<keyword evidence="5" id="KW-0238">DNA-binding</keyword>
<proteinExistence type="predicted"/>
<evidence type="ECO:0000256" key="1">
    <source>
        <dbReference type="ARBA" id="ARBA00012417"/>
    </source>
</evidence>
<dbReference type="GO" id="GO:0003677">
    <property type="term" value="F:DNA binding"/>
    <property type="evidence" value="ECO:0007669"/>
    <property type="project" value="UniProtKB-KW"/>
</dbReference>
<dbReference type="GO" id="GO:0043625">
    <property type="term" value="C:delta DNA polymerase complex"/>
    <property type="evidence" value="ECO:0007669"/>
    <property type="project" value="TreeGrafter"/>
</dbReference>
<dbReference type="GO" id="GO:0045004">
    <property type="term" value="P:DNA replication proofreading"/>
    <property type="evidence" value="ECO:0007669"/>
    <property type="project" value="TreeGrafter"/>
</dbReference>
<dbReference type="Proteomes" id="UP000281553">
    <property type="component" value="Unassembled WGS sequence"/>
</dbReference>
<feature type="domain" description="DNA-directed DNA polymerase family B multifunctional" evidence="7">
    <location>
        <begin position="1"/>
        <end position="84"/>
    </location>
</feature>
<dbReference type="PROSITE" id="PS00116">
    <property type="entry name" value="DNA_POLYMERASE_B"/>
    <property type="match status" value="1"/>
</dbReference>
<keyword evidence="2" id="KW-0808">Transferase</keyword>
<dbReference type="GO" id="GO:0000166">
    <property type="term" value="F:nucleotide binding"/>
    <property type="evidence" value="ECO:0007669"/>
    <property type="project" value="InterPro"/>
</dbReference>
<evidence type="ECO:0000256" key="3">
    <source>
        <dbReference type="ARBA" id="ARBA00022695"/>
    </source>
</evidence>
<comment type="catalytic activity">
    <reaction evidence="6">
        <text>DNA(n) + a 2'-deoxyribonucleoside 5'-triphosphate = DNA(n+1) + diphosphate</text>
        <dbReference type="Rhea" id="RHEA:22508"/>
        <dbReference type="Rhea" id="RHEA-COMP:17339"/>
        <dbReference type="Rhea" id="RHEA-COMP:17340"/>
        <dbReference type="ChEBI" id="CHEBI:33019"/>
        <dbReference type="ChEBI" id="CHEBI:61560"/>
        <dbReference type="ChEBI" id="CHEBI:173112"/>
        <dbReference type="EC" id="2.7.7.7"/>
    </reaction>
</comment>
<evidence type="ECO:0000313" key="9">
    <source>
        <dbReference type="Proteomes" id="UP000281553"/>
    </source>
</evidence>
<organism evidence="8 9">
    <name type="scientific">Dibothriocephalus latus</name>
    <name type="common">Fish tapeworm</name>
    <name type="synonym">Diphyllobothrium latum</name>
    <dbReference type="NCBI Taxonomy" id="60516"/>
    <lineage>
        <taxon>Eukaryota</taxon>
        <taxon>Metazoa</taxon>
        <taxon>Spiralia</taxon>
        <taxon>Lophotrochozoa</taxon>
        <taxon>Platyhelminthes</taxon>
        <taxon>Cestoda</taxon>
        <taxon>Eucestoda</taxon>
        <taxon>Diphyllobothriidea</taxon>
        <taxon>Diphyllobothriidae</taxon>
        <taxon>Dibothriocephalus</taxon>
    </lineage>
</organism>
<dbReference type="PANTHER" id="PTHR10322:SF23">
    <property type="entry name" value="DNA POLYMERASE DELTA CATALYTIC SUBUNIT"/>
    <property type="match status" value="1"/>
</dbReference>
<evidence type="ECO:0000256" key="4">
    <source>
        <dbReference type="ARBA" id="ARBA00022932"/>
    </source>
</evidence>
<accession>A0A3P7LQP6</accession>
<evidence type="ECO:0000256" key="2">
    <source>
        <dbReference type="ARBA" id="ARBA00022679"/>
    </source>
</evidence>
<dbReference type="InterPro" id="IPR023211">
    <property type="entry name" value="DNA_pol_palm_dom_sf"/>
</dbReference>
<gene>
    <name evidence="8" type="ORF">DILT_LOCUS13399</name>
</gene>
<evidence type="ECO:0000256" key="6">
    <source>
        <dbReference type="ARBA" id="ARBA00049244"/>
    </source>
</evidence>
<evidence type="ECO:0000313" key="8">
    <source>
        <dbReference type="EMBL" id="VDN19355.1"/>
    </source>
</evidence>
<protein>
    <recommendedName>
        <fullName evidence="1">DNA-directed DNA polymerase</fullName>
        <ecNumber evidence="1">2.7.7.7</ecNumber>
    </recommendedName>
</protein>
<dbReference type="EMBL" id="UYRU01070135">
    <property type="protein sequence ID" value="VDN19355.1"/>
    <property type="molecule type" value="Genomic_DNA"/>
</dbReference>
<keyword evidence="9" id="KW-1185">Reference proteome</keyword>